<proteinExistence type="predicted"/>
<dbReference type="AlphaFoldDB" id="A0A1I8AZK6"/>
<dbReference type="WBParaSite" id="MhA1_Contig113.frz3.gene15">
    <property type="protein sequence ID" value="MhA1_Contig113.frz3.gene15"/>
    <property type="gene ID" value="MhA1_Contig113.frz3.gene15"/>
</dbReference>
<evidence type="ECO:0000313" key="2">
    <source>
        <dbReference type="WBParaSite" id="MhA1_Contig113.frz3.gene15"/>
    </source>
</evidence>
<evidence type="ECO:0000313" key="1">
    <source>
        <dbReference type="Proteomes" id="UP000095281"/>
    </source>
</evidence>
<name>A0A1I8AZK6_MELHA</name>
<protein>
    <submittedName>
        <fullName evidence="2">Uncharacterized protein</fullName>
    </submittedName>
</protein>
<reference evidence="2" key="1">
    <citation type="submission" date="2016-11" db="UniProtKB">
        <authorList>
            <consortium name="WormBaseParasite"/>
        </authorList>
    </citation>
    <scope>IDENTIFICATION</scope>
</reference>
<organism evidence="1 2">
    <name type="scientific">Meloidogyne hapla</name>
    <name type="common">Root-knot nematode worm</name>
    <dbReference type="NCBI Taxonomy" id="6305"/>
    <lineage>
        <taxon>Eukaryota</taxon>
        <taxon>Metazoa</taxon>
        <taxon>Ecdysozoa</taxon>
        <taxon>Nematoda</taxon>
        <taxon>Chromadorea</taxon>
        <taxon>Rhabditida</taxon>
        <taxon>Tylenchina</taxon>
        <taxon>Tylenchomorpha</taxon>
        <taxon>Tylenchoidea</taxon>
        <taxon>Meloidogynidae</taxon>
        <taxon>Meloidogyninae</taxon>
        <taxon>Meloidogyne</taxon>
    </lineage>
</organism>
<sequence length="81" mass="9078">MFILGSIRDLQNRSRALSGDSIQSSSKNTNYPAHCSTSFGPFYGRQMCVYVLRLQNILTEQKARLLHSLISGRGELILFGN</sequence>
<dbReference type="Proteomes" id="UP000095281">
    <property type="component" value="Unplaced"/>
</dbReference>
<keyword evidence="1" id="KW-1185">Reference proteome</keyword>
<accession>A0A1I8AZK6</accession>